<dbReference type="EMBL" id="NPBH01000030">
    <property type="protein sequence ID" value="PAE08162.1"/>
    <property type="molecule type" value="Genomic_DNA"/>
</dbReference>
<evidence type="ECO:0000256" key="1">
    <source>
        <dbReference type="SAM" id="Phobius"/>
    </source>
</evidence>
<gene>
    <name evidence="2" type="ORF">CHI12_08430</name>
</gene>
<dbReference type="RefSeq" id="WP_095269828.1">
    <property type="nucleotide sequence ID" value="NZ_NPBH01000030.1"/>
</dbReference>
<accession>A0A268HE57</accession>
<protein>
    <submittedName>
        <fullName evidence="2">General stress protein</fullName>
    </submittedName>
</protein>
<feature type="transmembrane region" description="Helical" evidence="1">
    <location>
        <begin position="118"/>
        <end position="139"/>
    </location>
</feature>
<feature type="transmembrane region" description="Helical" evidence="1">
    <location>
        <begin position="86"/>
        <end position="106"/>
    </location>
</feature>
<dbReference type="AlphaFoldDB" id="A0A268HE57"/>
<evidence type="ECO:0000313" key="3">
    <source>
        <dbReference type="Proteomes" id="UP000216475"/>
    </source>
</evidence>
<feature type="transmembrane region" description="Helical" evidence="1">
    <location>
        <begin position="43"/>
        <end position="65"/>
    </location>
</feature>
<keyword evidence="1" id="KW-0812">Transmembrane</keyword>
<feature type="transmembrane region" description="Helical" evidence="1">
    <location>
        <begin position="12"/>
        <end position="31"/>
    </location>
</feature>
<keyword evidence="1" id="KW-1133">Transmembrane helix</keyword>
<name>A0A268HE57_9BACI</name>
<reference evidence="2 3" key="1">
    <citation type="submission" date="2017-07" db="EMBL/GenBank/DDBJ databases">
        <title>Isolation and whole genome analysis of endospore-forming bacteria from heroin.</title>
        <authorList>
            <person name="Kalinowski J."/>
            <person name="Ahrens B."/>
            <person name="Al-Dilaimi A."/>
            <person name="Winkler A."/>
            <person name="Wibberg D."/>
            <person name="Schleenbecker U."/>
            <person name="Ruckert C."/>
            <person name="Wolfel R."/>
            <person name="Grass G."/>
        </authorList>
    </citation>
    <scope>NUCLEOTIDE SEQUENCE [LARGE SCALE GENOMIC DNA]</scope>
    <source>
        <strain evidence="2 3">7509</strain>
    </source>
</reference>
<evidence type="ECO:0000313" key="2">
    <source>
        <dbReference type="EMBL" id="PAE08162.1"/>
    </source>
</evidence>
<organism evidence="2 3">
    <name type="scientific">Terribacillus saccharophilus</name>
    <dbReference type="NCBI Taxonomy" id="361277"/>
    <lineage>
        <taxon>Bacteria</taxon>
        <taxon>Bacillati</taxon>
        <taxon>Bacillota</taxon>
        <taxon>Bacilli</taxon>
        <taxon>Bacillales</taxon>
        <taxon>Bacillaceae</taxon>
        <taxon>Terribacillus</taxon>
    </lineage>
</organism>
<keyword evidence="1" id="KW-0472">Membrane</keyword>
<proteinExistence type="predicted"/>
<comment type="caution">
    <text evidence="2">The sequence shown here is derived from an EMBL/GenBank/DDBJ whole genome shotgun (WGS) entry which is preliminary data.</text>
</comment>
<sequence length="180" mass="21546">MKRHIEKRLKYLYSGELLAVISFVILSVLLHHNYPDLKLYSLFSFWTAFLLLEFLLLQGSMYWYIKLKRFRNEKTYITPINVVNRLIILRKTNLLLIAIPLMAFIYDLLRLQSPLPVGGLFIALFIYLFAILEYINYFYTQLSYDNISDLRYLKQRKALKQASIKRDINRLLQNNVKKNL</sequence>
<dbReference type="Proteomes" id="UP000216475">
    <property type="component" value="Unassembled WGS sequence"/>
</dbReference>